<keyword evidence="1" id="KW-0732">Signal</keyword>
<evidence type="ECO:0008006" key="3">
    <source>
        <dbReference type="Google" id="ProtNLM"/>
    </source>
</evidence>
<dbReference type="SUPFAM" id="SSF141562">
    <property type="entry name" value="At5g01610-like"/>
    <property type="match status" value="1"/>
</dbReference>
<dbReference type="PANTHER" id="PTHR31676">
    <property type="entry name" value="T31J12.3 PROTEIN-RELATED"/>
    <property type="match status" value="1"/>
</dbReference>
<dbReference type="AlphaFoldDB" id="A9NLS0"/>
<dbReference type="EMBL" id="EF082207">
    <property type="protein sequence ID" value="ABK21581.1"/>
    <property type="molecule type" value="mRNA"/>
</dbReference>
<feature type="chain" id="PRO_5002741830" description="DUF538 family protein" evidence="1">
    <location>
        <begin position="24"/>
        <end position="157"/>
    </location>
</feature>
<evidence type="ECO:0000256" key="1">
    <source>
        <dbReference type="SAM" id="SignalP"/>
    </source>
</evidence>
<protein>
    <recommendedName>
        <fullName evidence="3">DUF538 family protein</fullName>
    </recommendedName>
</protein>
<feature type="signal peptide" evidence="1">
    <location>
        <begin position="1"/>
        <end position="23"/>
    </location>
</feature>
<dbReference type="Pfam" id="PF04398">
    <property type="entry name" value="DUF538"/>
    <property type="match status" value="1"/>
</dbReference>
<dbReference type="InterPro" id="IPR036758">
    <property type="entry name" value="At5g01610-like"/>
</dbReference>
<evidence type="ECO:0000313" key="2">
    <source>
        <dbReference type="EMBL" id="ABK21581.1"/>
    </source>
</evidence>
<name>A9NLS0_PICSI</name>
<dbReference type="PANTHER" id="PTHR31676:SF172">
    <property type="entry name" value="OS01G0595400 PROTEIN"/>
    <property type="match status" value="1"/>
</dbReference>
<proteinExistence type="evidence at transcript level"/>
<dbReference type="Gene3D" id="2.30.240.10">
    <property type="entry name" value="At5g01610-like"/>
    <property type="match status" value="1"/>
</dbReference>
<accession>A9NLS0</accession>
<organism evidence="2">
    <name type="scientific">Picea sitchensis</name>
    <name type="common">Sitka spruce</name>
    <name type="synonym">Pinus sitchensis</name>
    <dbReference type="NCBI Taxonomy" id="3332"/>
    <lineage>
        <taxon>Eukaryota</taxon>
        <taxon>Viridiplantae</taxon>
        <taxon>Streptophyta</taxon>
        <taxon>Embryophyta</taxon>
        <taxon>Tracheophyta</taxon>
        <taxon>Spermatophyta</taxon>
        <taxon>Pinopsida</taxon>
        <taxon>Pinidae</taxon>
        <taxon>Conifers I</taxon>
        <taxon>Pinales</taxon>
        <taxon>Pinaceae</taxon>
        <taxon>Picea</taxon>
    </lineage>
</organism>
<dbReference type="InterPro" id="IPR007493">
    <property type="entry name" value="DUF538"/>
</dbReference>
<sequence length="157" mass="17272">MSSRLILSIFSCLLLFRQSNTEAKSLEEPSSILRTAYDELQRKGFPSGLLPNSVANYSLDTSSGGFSVQLQGRCDITLPPDNYPASFSDKIAGRLTEGYIQDLTGIRVRVFFQWWSITGIRSSGKDLVFEVGVVSAKYPSSNFDESPDCEGSNHLSS</sequence>
<reference evidence="2" key="1">
    <citation type="journal article" date="2008" name="BMC Genomics">
        <title>A conifer genomics resource of 200,000 spruce (Picea spp.) ESTs and 6,464 high-quality, sequence-finished full-length cDNAs for Sitka spruce (Picea sitchensis).</title>
        <authorList>
            <person name="Ralph S.G."/>
            <person name="Chun H.J."/>
            <person name="Kolosova N."/>
            <person name="Cooper D."/>
            <person name="Oddy C."/>
            <person name="Ritland C.E."/>
            <person name="Kirkpatrick R."/>
            <person name="Moore R."/>
            <person name="Barber S."/>
            <person name="Holt R.A."/>
            <person name="Jones S.J."/>
            <person name="Marra M.A."/>
            <person name="Douglas C.J."/>
            <person name="Ritland K."/>
            <person name="Bohlmann J."/>
        </authorList>
    </citation>
    <scope>NUCLEOTIDE SEQUENCE</scope>
    <source>
        <tissue evidence="2">Green portion of the leader tissue</tissue>
    </source>
</reference>